<proteinExistence type="predicted"/>
<reference evidence="1" key="2">
    <citation type="submission" date="2023-06" db="EMBL/GenBank/DDBJ databases">
        <authorList>
            <consortium name="Lawrence Berkeley National Laboratory"/>
            <person name="Haridas S."/>
            <person name="Hensen N."/>
            <person name="Bonometti L."/>
            <person name="Westerberg I."/>
            <person name="Brannstrom I.O."/>
            <person name="Guillou S."/>
            <person name="Cros-Aarteil S."/>
            <person name="Calhoun S."/>
            <person name="Kuo A."/>
            <person name="Mondo S."/>
            <person name="Pangilinan J."/>
            <person name="Riley R."/>
            <person name="Labutti K."/>
            <person name="Andreopoulos B."/>
            <person name="Lipzen A."/>
            <person name="Chen C."/>
            <person name="Yanf M."/>
            <person name="Daum C."/>
            <person name="Ng V."/>
            <person name="Clum A."/>
            <person name="Steindorff A."/>
            <person name="Ohm R."/>
            <person name="Martin F."/>
            <person name="Silar P."/>
            <person name="Natvig D."/>
            <person name="Lalanne C."/>
            <person name="Gautier V."/>
            <person name="Ament-Velasquez S.L."/>
            <person name="Kruys A."/>
            <person name="Hutchinson M.I."/>
            <person name="Powell A.J."/>
            <person name="Barry K."/>
            <person name="Miller A.N."/>
            <person name="Grigoriev I.V."/>
            <person name="Debuchy R."/>
            <person name="Gladieux P."/>
            <person name="Thoren M.H."/>
            <person name="Johannesson H."/>
        </authorList>
    </citation>
    <scope>NUCLEOTIDE SEQUENCE</scope>
    <source>
        <strain evidence="1">CBS 118394</strain>
    </source>
</reference>
<evidence type="ECO:0000313" key="2">
    <source>
        <dbReference type="Proteomes" id="UP001283341"/>
    </source>
</evidence>
<organism evidence="1 2">
    <name type="scientific">Apodospora peruviana</name>
    <dbReference type="NCBI Taxonomy" id="516989"/>
    <lineage>
        <taxon>Eukaryota</taxon>
        <taxon>Fungi</taxon>
        <taxon>Dikarya</taxon>
        <taxon>Ascomycota</taxon>
        <taxon>Pezizomycotina</taxon>
        <taxon>Sordariomycetes</taxon>
        <taxon>Sordariomycetidae</taxon>
        <taxon>Sordariales</taxon>
        <taxon>Lasiosphaeriaceae</taxon>
        <taxon>Apodospora</taxon>
    </lineage>
</organism>
<reference evidence="1" key="1">
    <citation type="journal article" date="2023" name="Mol. Phylogenet. Evol.">
        <title>Genome-scale phylogeny and comparative genomics of the fungal order Sordariales.</title>
        <authorList>
            <person name="Hensen N."/>
            <person name="Bonometti L."/>
            <person name="Westerberg I."/>
            <person name="Brannstrom I.O."/>
            <person name="Guillou S."/>
            <person name="Cros-Aarteil S."/>
            <person name="Calhoun S."/>
            <person name="Haridas S."/>
            <person name="Kuo A."/>
            <person name="Mondo S."/>
            <person name="Pangilinan J."/>
            <person name="Riley R."/>
            <person name="LaButti K."/>
            <person name="Andreopoulos B."/>
            <person name="Lipzen A."/>
            <person name="Chen C."/>
            <person name="Yan M."/>
            <person name="Daum C."/>
            <person name="Ng V."/>
            <person name="Clum A."/>
            <person name="Steindorff A."/>
            <person name="Ohm R.A."/>
            <person name="Martin F."/>
            <person name="Silar P."/>
            <person name="Natvig D.O."/>
            <person name="Lalanne C."/>
            <person name="Gautier V."/>
            <person name="Ament-Velasquez S.L."/>
            <person name="Kruys A."/>
            <person name="Hutchinson M.I."/>
            <person name="Powell A.J."/>
            <person name="Barry K."/>
            <person name="Miller A.N."/>
            <person name="Grigoriev I.V."/>
            <person name="Debuchy R."/>
            <person name="Gladieux P."/>
            <person name="Hiltunen Thoren M."/>
            <person name="Johannesson H."/>
        </authorList>
    </citation>
    <scope>NUCLEOTIDE SEQUENCE</scope>
    <source>
        <strain evidence="1">CBS 118394</strain>
    </source>
</reference>
<sequence>MNCEAIGWPVKKKFHSVPWLGMHNARWCYSRLASKAPTKANKANPDLNLICLAIFGGCLLSRLLHLPYFFQPENPSSGRENPSRAGRAAANSIPKWAGWHATLHNTTLGFCLKAAQTRSAAHSSSLFVFFESKPYYLHEAASQADPSVEHLFSPLSHRSALPSCRDL</sequence>
<name>A0AAE0M4Z4_9PEZI</name>
<dbReference type="AlphaFoldDB" id="A0AAE0M4Z4"/>
<keyword evidence="2" id="KW-1185">Reference proteome</keyword>
<dbReference type="EMBL" id="JAUEDM010000004">
    <property type="protein sequence ID" value="KAK3319457.1"/>
    <property type="molecule type" value="Genomic_DNA"/>
</dbReference>
<gene>
    <name evidence="1" type="ORF">B0H66DRAFT_624269</name>
</gene>
<accession>A0AAE0M4Z4</accession>
<evidence type="ECO:0000313" key="1">
    <source>
        <dbReference type="EMBL" id="KAK3319457.1"/>
    </source>
</evidence>
<comment type="caution">
    <text evidence="1">The sequence shown here is derived from an EMBL/GenBank/DDBJ whole genome shotgun (WGS) entry which is preliminary data.</text>
</comment>
<protein>
    <submittedName>
        <fullName evidence="1">Uncharacterized protein</fullName>
    </submittedName>
</protein>
<dbReference type="Proteomes" id="UP001283341">
    <property type="component" value="Unassembled WGS sequence"/>
</dbReference>